<gene>
    <name evidence="2" type="ORF">HPB52_022772</name>
</gene>
<name>A0A9D4PY04_RHISA</name>
<dbReference type="Proteomes" id="UP000821837">
    <property type="component" value="Unassembled WGS sequence"/>
</dbReference>
<accession>A0A9D4PY04</accession>
<evidence type="ECO:0000256" key="1">
    <source>
        <dbReference type="SAM" id="Phobius"/>
    </source>
</evidence>
<keyword evidence="1" id="KW-0472">Membrane</keyword>
<dbReference type="EMBL" id="JABSTV010001250">
    <property type="protein sequence ID" value="KAH7957807.1"/>
    <property type="molecule type" value="Genomic_DNA"/>
</dbReference>
<reference evidence="2" key="1">
    <citation type="journal article" date="2020" name="Cell">
        <title>Large-Scale Comparative Analyses of Tick Genomes Elucidate Their Genetic Diversity and Vector Capacities.</title>
        <authorList>
            <consortium name="Tick Genome and Microbiome Consortium (TIGMIC)"/>
            <person name="Jia N."/>
            <person name="Wang J."/>
            <person name="Shi W."/>
            <person name="Du L."/>
            <person name="Sun Y."/>
            <person name="Zhan W."/>
            <person name="Jiang J.F."/>
            <person name="Wang Q."/>
            <person name="Zhang B."/>
            <person name="Ji P."/>
            <person name="Bell-Sakyi L."/>
            <person name="Cui X.M."/>
            <person name="Yuan T.T."/>
            <person name="Jiang B.G."/>
            <person name="Yang W.F."/>
            <person name="Lam T.T."/>
            <person name="Chang Q.C."/>
            <person name="Ding S.J."/>
            <person name="Wang X.J."/>
            <person name="Zhu J.G."/>
            <person name="Ruan X.D."/>
            <person name="Zhao L."/>
            <person name="Wei J.T."/>
            <person name="Ye R.Z."/>
            <person name="Que T.C."/>
            <person name="Du C.H."/>
            <person name="Zhou Y.H."/>
            <person name="Cheng J.X."/>
            <person name="Dai P.F."/>
            <person name="Guo W.B."/>
            <person name="Han X.H."/>
            <person name="Huang E.J."/>
            <person name="Li L.F."/>
            <person name="Wei W."/>
            <person name="Gao Y.C."/>
            <person name="Liu J.Z."/>
            <person name="Shao H.Z."/>
            <person name="Wang X."/>
            <person name="Wang C.C."/>
            <person name="Yang T.C."/>
            <person name="Huo Q.B."/>
            <person name="Li W."/>
            <person name="Chen H.Y."/>
            <person name="Chen S.E."/>
            <person name="Zhou L.G."/>
            <person name="Ni X.B."/>
            <person name="Tian J.H."/>
            <person name="Sheng Y."/>
            <person name="Liu T."/>
            <person name="Pan Y.S."/>
            <person name="Xia L.Y."/>
            <person name="Li J."/>
            <person name="Zhao F."/>
            <person name="Cao W.C."/>
        </authorList>
    </citation>
    <scope>NUCLEOTIDE SEQUENCE</scope>
    <source>
        <strain evidence="2">Rsan-2018</strain>
    </source>
</reference>
<protein>
    <submittedName>
        <fullName evidence="2">Uncharacterized protein</fullName>
    </submittedName>
</protein>
<evidence type="ECO:0000313" key="2">
    <source>
        <dbReference type="EMBL" id="KAH7957807.1"/>
    </source>
</evidence>
<organism evidence="2 3">
    <name type="scientific">Rhipicephalus sanguineus</name>
    <name type="common">Brown dog tick</name>
    <name type="synonym">Ixodes sanguineus</name>
    <dbReference type="NCBI Taxonomy" id="34632"/>
    <lineage>
        <taxon>Eukaryota</taxon>
        <taxon>Metazoa</taxon>
        <taxon>Ecdysozoa</taxon>
        <taxon>Arthropoda</taxon>
        <taxon>Chelicerata</taxon>
        <taxon>Arachnida</taxon>
        <taxon>Acari</taxon>
        <taxon>Parasitiformes</taxon>
        <taxon>Ixodida</taxon>
        <taxon>Ixodoidea</taxon>
        <taxon>Ixodidae</taxon>
        <taxon>Rhipicephalinae</taxon>
        <taxon>Rhipicephalus</taxon>
        <taxon>Rhipicephalus</taxon>
    </lineage>
</organism>
<evidence type="ECO:0000313" key="3">
    <source>
        <dbReference type="Proteomes" id="UP000821837"/>
    </source>
</evidence>
<proteinExistence type="predicted"/>
<sequence length="143" mass="15447">MENLHVNNTSYKLLSVRSDALSRLFNVFLSVHLHSGDIETPDKQWLSKDPNDTLGLLATLNNSSSSAVSLSATSAVPAEFGAPVVVAPAAPRDDVEMLLSVMLTTACVFLCFILLLAIKCCANLCCIDLLYCIAHCGRRPIRP</sequence>
<reference evidence="2" key="2">
    <citation type="submission" date="2021-09" db="EMBL/GenBank/DDBJ databases">
        <authorList>
            <person name="Jia N."/>
            <person name="Wang J."/>
            <person name="Shi W."/>
            <person name="Du L."/>
            <person name="Sun Y."/>
            <person name="Zhan W."/>
            <person name="Jiang J."/>
            <person name="Wang Q."/>
            <person name="Zhang B."/>
            <person name="Ji P."/>
            <person name="Sakyi L.B."/>
            <person name="Cui X."/>
            <person name="Yuan T."/>
            <person name="Jiang B."/>
            <person name="Yang W."/>
            <person name="Lam T.T.-Y."/>
            <person name="Chang Q."/>
            <person name="Ding S."/>
            <person name="Wang X."/>
            <person name="Zhu J."/>
            <person name="Ruan X."/>
            <person name="Zhao L."/>
            <person name="Wei J."/>
            <person name="Que T."/>
            <person name="Du C."/>
            <person name="Cheng J."/>
            <person name="Dai P."/>
            <person name="Han X."/>
            <person name="Huang E."/>
            <person name="Gao Y."/>
            <person name="Liu J."/>
            <person name="Shao H."/>
            <person name="Ye R."/>
            <person name="Li L."/>
            <person name="Wei W."/>
            <person name="Wang X."/>
            <person name="Wang C."/>
            <person name="Huo Q."/>
            <person name="Li W."/>
            <person name="Guo W."/>
            <person name="Chen H."/>
            <person name="Chen S."/>
            <person name="Zhou L."/>
            <person name="Zhou L."/>
            <person name="Ni X."/>
            <person name="Tian J."/>
            <person name="Zhou Y."/>
            <person name="Sheng Y."/>
            <person name="Liu T."/>
            <person name="Pan Y."/>
            <person name="Xia L."/>
            <person name="Li J."/>
            <person name="Zhao F."/>
            <person name="Cao W."/>
        </authorList>
    </citation>
    <scope>NUCLEOTIDE SEQUENCE</scope>
    <source>
        <strain evidence="2">Rsan-2018</strain>
        <tissue evidence="2">Larvae</tissue>
    </source>
</reference>
<keyword evidence="1" id="KW-0812">Transmembrane</keyword>
<feature type="transmembrane region" description="Helical" evidence="1">
    <location>
        <begin position="97"/>
        <end position="118"/>
    </location>
</feature>
<dbReference type="VEuPathDB" id="VectorBase:RSAN_041423"/>
<dbReference type="AlphaFoldDB" id="A0A9D4PY04"/>
<keyword evidence="3" id="KW-1185">Reference proteome</keyword>
<comment type="caution">
    <text evidence="2">The sequence shown here is derived from an EMBL/GenBank/DDBJ whole genome shotgun (WGS) entry which is preliminary data.</text>
</comment>
<keyword evidence="1" id="KW-1133">Transmembrane helix</keyword>